<dbReference type="AlphaFoldDB" id="A0A1Y2BGJ2"/>
<feature type="compositionally biased region" description="Polar residues" evidence="1">
    <location>
        <begin position="232"/>
        <end position="246"/>
    </location>
</feature>
<gene>
    <name evidence="2" type="ORF">BCR33DRAFT_771198</name>
</gene>
<reference evidence="2 3" key="1">
    <citation type="submission" date="2016-07" db="EMBL/GenBank/DDBJ databases">
        <title>Pervasive Adenine N6-methylation of Active Genes in Fungi.</title>
        <authorList>
            <consortium name="DOE Joint Genome Institute"/>
            <person name="Mondo S.J."/>
            <person name="Dannebaum R.O."/>
            <person name="Kuo R.C."/>
            <person name="Labutti K."/>
            <person name="Haridas S."/>
            <person name="Kuo A."/>
            <person name="Salamov A."/>
            <person name="Ahrendt S.R."/>
            <person name="Lipzen A."/>
            <person name="Sullivan W."/>
            <person name="Andreopoulos W.B."/>
            <person name="Clum A."/>
            <person name="Lindquist E."/>
            <person name="Daum C."/>
            <person name="Ramamoorthy G.K."/>
            <person name="Gryganskyi A."/>
            <person name="Culley D."/>
            <person name="Magnuson J.K."/>
            <person name="James T.Y."/>
            <person name="O'Malley M.A."/>
            <person name="Stajich J.E."/>
            <person name="Spatafora J.W."/>
            <person name="Visel A."/>
            <person name="Grigoriev I.V."/>
        </authorList>
    </citation>
    <scope>NUCLEOTIDE SEQUENCE [LARGE SCALE GENOMIC DNA]</scope>
    <source>
        <strain evidence="2 3">JEL800</strain>
    </source>
</reference>
<feature type="compositionally biased region" description="Polar residues" evidence="1">
    <location>
        <begin position="365"/>
        <end position="381"/>
    </location>
</feature>
<sequence length="454" mass="49719">MERKPSIRSLKKRAEKGGVKIETIQMLDGLLDQLGSEFDPSIKAKQEEIKPERTNDEDEADDVAVSVEALAVSPLPPTQTTLEDALDDDPVRTAELSKLVTSPSIPPPGSWQDRYFILTKSSILHEFENAIASSQNRSLQSFKVEGCLAQYDHDWDSWVLRIHGAGYSTTLKCEYTPDELREWAVTQLTQSQQPTHQPLQPKRLSRPPALSPQNIPTPQPRRPSNESDRTFNTDYSNSPISPTDSPLSPASPSYTPRRPPPTHDGSRSNSDASLQKQHALQAAWQAKRSPSDASFIPSPTPRGTTPVADSLRQYANSPSSRGAFVPDYSNEGRRVVGSANGRYDDTGMGPRQLSDRGRQNGGNGTSSANGRSPSNQSQDRNGVSMRRMGSRDGDGGGGGGVQLKRQPSDVSMRRQGSDGGVRRQPSDLNMRRQGSERSQLNQVSNVPGSGQRRK</sequence>
<keyword evidence="3" id="KW-1185">Reference proteome</keyword>
<feature type="compositionally biased region" description="Basic and acidic residues" evidence="1">
    <location>
        <begin position="411"/>
        <end position="435"/>
    </location>
</feature>
<organism evidence="2 3">
    <name type="scientific">Rhizoclosmatium globosum</name>
    <dbReference type="NCBI Taxonomy" id="329046"/>
    <lineage>
        <taxon>Eukaryota</taxon>
        <taxon>Fungi</taxon>
        <taxon>Fungi incertae sedis</taxon>
        <taxon>Chytridiomycota</taxon>
        <taxon>Chytridiomycota incertae sedis</taxon>
        <taxon>Chytridiomycetes</taxon>
        <taxon>Chytridiales</taxon>
        <taxon>Chytriomycetaceae</taxon>
        <taxon>Rhizoclosmatium</taxon>
    </lineage>
</organism>
<feature type="compositionally biased region" description="Polar residues" evidence="1">
    <location>
        <begin position="436"/>
        <end position="448"/>
    </location>
</feature>
<feature type="region of interest" description="Disordered" evidence="1">
    <location>
        <begin position="188"/>
        <end position="454"/>
    </location>
</feature>
<dbReference type="EMBL" id="MCGO01000068">
    <property type="protein sequence ID" value="ORY33195.1"/>
    <property type="molecule type" value="Genomic_DNA"/>
</dbReference>
<evidence type="ECO:0008006" key="4">
    <source>
        <dbReference type="Google" id="ProtNLM"/>
    </source>
</evidence>
<feature type="compositionally biased region" description="Polar residues" evidence="1">
    <location>
        <begin position="267"/>
        <end position="278"/>
    </location>
</feature>
<evidence type="ECO:0000313" key="3">
    <source>
        <dbReference type="Proteomes" id="UP000193642"/>
    </source>
</evidence>
<dbReference type="Proteomes" id="UP000193642">
    <property type="component" value="Unassembled WGS sequence"/>
</dbReference>
<feature type="non-terminal residue" evidence="2">
    <location>
        <position position="1"/>
    </location>
</feature>
<dbReference type="OrthoDB" id="10585840at2759"/>
<proteinExistence type="predicted"/>
<feature type="compositionally biased region" description="Polar residues" evidence="1">
    <location>
        <begin position="188"/>
        <end position="198"/>
    </location>
</feature>
<protein>
    <recommendedName>
        <fullName evidence="4">PH domain-containing protein</fullName>
    </recommendedName>
</protein>
<evidence type="ECO:0000313" key="2">
    <source>
        <dbReference type="EMBL" id="ORY33195.1"/>
    </source>
</evidence>
<evidence type="ECO:0000256" key="1">
    <source>
        <dbReference type="SAM" id="MobiDB-lite"/>
    </source>
</evidence>
<name>A0A1Y2BGJ2_9FUNG</name>
<accession>A0A1Y2BGJ2</accession>
<comment type="caution">
    <text evidence="2">The sequence shown here is derived from an EMBL/GenBank/DDBJ whole genome shotgun (WGS) entry which is preliminary data.</text>
</comment>